<gene>
    <name evidence="8" type="ORF">PPSIR1_02581</name>
</gene>
<dbReference type="CDD" id="cd06171">
    <property type="entry name" value="Sigma70_r4"/>
    <property type="match status" value="1"/>
</dbReference>
<dbReference type="NCBIfam" id="TIGR02937">
    <property type="entry name" value="sigma70-ECF"/>
    <property type="match status" value="1"/>
</dbReference>
<keyword evidence="4" id="KW-0238">DNA-binding</keyword>
<dbReference type="Pfam" id="PF04542">
    <property type="entry name" value="Sigma70_r2"/>
    <property type="match status" value="1"/>
</dbReference>
<dbReference type="Proteomes" id="UP000005801">
    <property type="component" value="Unassembled WGS sequence"/>
</dbReference>
<keyword evidence="5" id="KW-0804">Transcription</keyword>
<dbReference type="InterPro" id="IPR013249">
    <property type="entry name" value="RNA_pol_sigma70_r4_t2"/>
</dbReference>
<evidence type="ECO:0000259" key="7">
    <source>
        <dbReference type="Pfam" id="PF08281"/>
    </source>
</evidence>
<evidence type="ECO:0000259" key="6">
    <source>
        <dbReference type="Pfam" id="PF04542"/>
    </source>
</evidence>
<keyword evidence="2" id="KW-0805">Transcription regulation</keyword>
<accession>A6G480</accession>
<sequence length="201" mass="22486">MLAWRAGDTRAGNELVRRFFPSIYRFFRSKLEAEVEDLTQQVLLALVERSPHMASDSNVRAYLFGIARRKLLAHLRQRYAQNQHIASDVISVQGIAGESQESFSELVHAHRAQRQLLLALRRLPIEHQIVVELHYWEGMRIAEIAEVVEAAPGTVKSRLARARAKLQEQLGEGFAAADPSLGEGIDDWVSSIRALAGPPSA</sequence>
<keyword evidence="3" id="KW-0731">Sigma factor</keyword>
<comment type="caution">
    <text evidence="8">The sequence shown here is derived from an EMBL/GenBank/DDBJ whole genome shotgun (WGS) entry which is preliminary data.</text>
</comment>
<evidence type="ECO:0000256" key="5">
    <source>
        <dbReference type="ARBA" id="ARBA00023163"/>
    </source>
</evidence>
<dbReference type="GO" id="GO:0006352">
    <property type="term" value="P:DNA-templated transcription initiation"/>
    <property type="evidence" value="ECO:0007669"/>
    <property type="project" value="InterPro"/>
</dbReference>
<evidence type="ECO:0000256" key="4">
    <source>
        <dbReference type="ARBA" id="ARBA00023125"/>
    </source>
</evidence>
<organism evidence="8 9">
    <name type="scientific">Plesiocystis pacifica SIR-1</name>
    <dbReference type="NCBI Taxonomy" id="391625"/>
    <lineage>
        <taxon>Bacteria</taxon>
        <taxon>Pseudomonadati</taxon>
        <taxon>Myxococcota</taxon>
        <taxon>Polyangia</taxon>
        <taxon>Nannocystales</taxon>
        <taxon>Nannocystaceae</taxon>
        <taxon>Plesiocystis</taxon>
    </lineage>
</organism>
<dbReference type="SUPFAM" id="SSF88946">
    <property type="entry name" value="Sigma2 domain of RNA polymerase sigma factors"/>
    <property type="match status" value="1"/>
</dbReference>
<dbReference type="GO" id="GO:0003677">
    <property type="term" value="F:DNA binding"/>
    <property type="evidence" value="ECO:0007669"/>
    <property type="project" value="UniProtKB-KW"/>
</dbReference>
<dbReference type="InterPro" id="IPR039425">
    <property type="entry name" value="RNA_pol_sigma-70-like"/>
</dbReference>
<proteinExistence type="inferred from homology"/>
<dbReference type="PANTHER" id="PTHR43133">
    <property type="entry name" value="RNA POLYMERASE ECF-TYPE SIGMA FACTO"/>
    <property type="match status" value="1"/>
</dbReference>
<dbReference type="Gene3D" id="1.10.1740.10">
    <property type="match status" value="1"/>
</dbReference>
<dbReference type="InterPro" id="IPR036388">
    <property type="entry name" value="WH-like_DNA-bd_sf"/>
</dbReference>
<dbReference type="SUPFAM" id="SSF88659">
    <property type="entry name" value="Sigma3 and sigma4 domains of RNA polymerase sigma factors"/>
    <property type="match status" value="1"/>
</dbReference>
<evidence type="ECO:0000256" key="3">
    <source>
        <dbReference type="ARBA" id="ARBA00023082"/>
    </source>
</evidence>
<dbReference type="InterPro" id="IPR014284">
    <property type="entry name" value="RNA_pol_sigma-70_dom"/>
</dbReference>
<name>A6G480_9BACT</name>
<dbReference type="InterPro" id="IPR013325">
    <property type="entry name" value="RNA_pol_sigma_r2"/>
</dbReference>
<comment type="similarity">
    <text evidence="1">Belongs to the sigma-70 factor family. ECF subfamily.</text>
</comment>
<evidence type="ECO:0000313" key="8">
    <source>
        <dbReference type="EMBL" id="EDM79403.1"/>
    </source>
</evidence>
<dbReference type="InterPro" id="IPR013324">
    <property type="entry name" value="RNA_pol_sigma_r3/r4-like"/>
</dbReference>
<dbReference type="Gene3D" id="1.10.10.10">
    <property type="entry name" value="Winged helix-like DNA-binding domain superfamily/Winged helix DNA-binding domain"/>
    <property type="match status" value="1"/>
</dbReference>
<dbReference type="GO" id="GO:0016987">
    <property type="term" value="F:sigma factor activity"/>
    <property type="evidence" value="ECO:0007669"/>
    <property type="project" value="UniProtKB-KW"/>
</dbReference>
<reference evidence="8 9" key="1">
    <citation type="submission" date="2007-06" db="EMBL/GenBank/DDBJ databases">
        <authorList>
            <person name="Shimkets L."/>
            <person name="Ferriera S."/>
            <person name="Johnson J."/>
            <person name="Kravitz S."/>
            <person name="Beeson K."/>
            <person name="Sutton G."/>
            <person name="Rogers Y.-H."/>
            <person name="Friedman R."/>
            <person name="Frazier M."/>
            <person name="Venter J.C."/>
        </authorList>
    </citation>
    <scope>NUCLEOTIDE SEQUENCE [LARGE SCALE GENOMIC DNA]</scope>
    <source>
        <strain evidence="8 9">SIR-1</strain>
    </source>
</reference>
<feature type="domain" description="RNA polymerase sigma-70 region 2" evidence="6">
    <location>
        <begin position="15"/>
        <end position="78"/>
    </location>
</feature>
<dbReference type="Pfam" id="PF08281">
    <property type="entry name" value="Sigma70_r4_2"/>
    <property type="match status" value="1"/>
</dbReference>
<evidence type="ECO:0000256" key="2">
    <source>
        <dbReference type="ARBA" id="ARBA00023015"/>
    </source>
</evidence>
<evidence type="ECO:0000313" key="9">
    <source>
        <dbReference type="Proteomes" id="UP000005801"/>
    </source>
</evidence>
<feature type="domain" description="RNA polymerase sigma factor 70 region 4 type 2" evidence="7">
    <location>
        <begin position="114"/>
        <end position="166"/>
    </location>
</feature>
<dbReference type="STRING" id="391625.PPSIR1_02581"/>
<dbReference type="eggNOG" id="COG1595">
    <property type="taxonomic scope" value="Bacteria"/>
</dbReference>
<keyword evidence="9" id="KW-1185">Reference proteome</keyword>
<dbReference type="InterPro" id="IPR007627">
    <property type="entry name" value="RNA_pol_sigma70_r2"/>
</dbReference>
<protein>
    <submittedName>
        <fullName evidence="8">RNA polymerase sigma factor (Sigma24)</fullName>
    </submittedName>
</protein>
<dbReference type="AlphaFoldDB" id="A6G480"/>
<evidence type="ECO:0000256" key="1">
    <source>
        <dbReference type="ARBA" id="ARBA00010641"/>
    </source>
</evidence>
<dbReference type="PANTHER" id="PTHR43133:SF8">
    <property type="entry name" value="RNA POLYMERASE SIGMA FACTOR HI_1459-RELATED"/>
    <property type="match status" value="1"/>
</dbReference>
<dbReference type="EMBL" id="ABCS01000020">
    <property type="protein sequence ID" value="EDM79403.1"/>
    <property type="molecule type" value="Genomic_DNA"/>
</dbReference>